<dbReference type="InterPro" id="IPR027417">
    <property type="entry name" value="P-loop_NTPase"/>
</dbReference>
<protein>
    <submittedName>
        <fullName evidence="3">Terminase</fullName>
    </submittedName>
</protein>
<dbReference type="AlphaFoldDB" id="A0AA40NEA3"/>
<proteinExistence type="predicted"/>
<dbReference type="Pfam" id="PF05876">
    <property type="entry name" value="GpA_ATPase"/>
    <property type="match status" value="1"/>
</dbReference>
<evidence type="ECO:0000259" key="2">
    <source>
        <dbReference type="Pfam" id="PF20454"/>
    </source>
</evidence>
<dbReference type="GO" id="GO:0016887">
    <property type="term" value="F:ATP hydrolysis activity"/>
    <property type="evidence" value="ECO:0007669"/>
    <property type="project" value="InterPro"/>
</dbReference>
<feature type="domain" description="Phage terminase large subunit GpA ATPase" evidence="1">
    <location>
        <begin position="47"/>
        <end position="285"/>
    </location>
</feature>
<dbReference type="PANTHER" id="PTHR34413">
    <property type="entry name" value="PROPHAGE TAIL FIBER ASSEMBLY PROTEIN HOMOLOG TFAE-RELATED-RELATED"/>
    <property type="match status" value="1"/>
</dbReference>
<feature type="domain" description="Terminase large subunit GpA endonuclease" evidence="2">
    <location>
        <begin position="322"/>
        <end position="408"/>
    </location>
</feature>
<feature type="non-terminal residue" evidence="3">
    <location>
        <position position="408"/>
    </location>
</feature>
<reference evidence="4" key="1">
    <citation type="submission" date="2015-09" db="EMBL/GenBank/DDBJ databases">
        <title>Prevalence of NDMs in South Africa.</title>
        <authorList>
            <person name="Osei Sekyere J."/>
            <person name="Govinden U."/>
            <person name="Essack S."/>
            <person name="Haldorsen B."/>
            <person name="Samuelsen O."/>
            <person name="Aasnaes B."/>
            <person name="Sundsfjord A."/>
        </authorList>
    </citation>
    <scope>NUCLEOTIDE SEQUENCE [LARGE SCALE GENOMIC DNA]</scope>
    <source>
        <strain evidence="4">ST62:944112508</strain>
    </source>
</reference>
<reference evidence="3 4" key="2">
    <citation type="journal article" date="2017" name="PLoS ONE">
        <title>Genomic and phenotypic characterisation of fluoroquinolone resistance mechanisms in Enterobacteriaceae in Durban, South Africa.</title>
        <authorList>
            <person name="Osei Sekyere J."/>
            <person name="Amoako D.G."/>
        </authorList>
    </citation>
    <scope>NUCLEOTIDE SEQUENCE [LARGE SCALE GENOMIC DNA]</scope>
    <source>
        <strain evidence="3 4">ST62:944112508</strain>
    </source>
</reference>
<dbReference type="EMBL" id="LJEB01000321">
    <property type="protein sequence ID" value="KPR46081.1"/>
    <property type="molecule type" value="Genomic_DNA"/>
</dbReference>
<dbReference type="Proteomes" id="UP000050520">
    <property type="component" value="Unassembled WGS sequence"/>
</dbReference>
<accession>A0AA40NEA3</accession>
<comment type="caution">
    <text evidence="3">The sequence shown here is derived from an EMBL/GenBank/DDBJ whole genome shotgun (WGS) entry which is preliminary data.</text>
</comment>
<dbReference type="GO" id="GO:0004519">
    <property type="term" value="F:endonuclease activity"/>
    <property type="evidence" value="ECO:0007669"/>
    <property type="project" value="InterPro"/>
</dbReference>
<dbReference type="RefSeq" id="WP_172724768.1">
    <property type="nucleotide sequence ID" value="NZ_LJEB01000321.1"/>
</dbReference>
<name>A0AA40NEA3_CITFR</name>
<evidence type="ECO:0000313" key="4">
    <source>
        <dbReference type="Proteomes" id="UP000050520"/>
    </source>
</evidence>
<dbReference type="InterPro" id="IPR051220">
    <property type="entry name" value="TFA_Chaperone"/>
</dbReference>
<gene>
    <name evidence="3" type="ORF">AN672_29050</name>
</gene>
<evidence type="ECO:0000259" key="1">
    <source>
        <dbReference type="Pfam" id="PF05876"/>
    </source>
</evidence>
<dbReference type="PANTHER" id="PTHR34413:SF2">
    <property type="entry name" value="PROPHAGE TAIL FIBER ASSEMBLY PROTEIN HOMOLOG TFAE-RELATED"/>
    <property type="match status" value="1"/>
</dbReference>
<organism evidence="3 4">
    <name type="scientific">Citrobacter freundii</name>
    <dbReference type="NCBI Taxonomy" id="546"/>
    <lineage>
        <taxon>Bacteria</taxon>
        <taxon>Pseudomonadati</taxon>
        <taxon>Pseudomonadota</taxon>
        <taxon>Gammaproteobacteria</taxon>
        <taxon>Enterobacterales</taxon>
        <taxon>Enterobacteriaceae</taxon>
        <taxon>Citrobacter</taxon>
        <taxon>Citrobacter freundii complex</taxon>
    </lineage>
</organism>
<sequence>MNISNSQVKGLQHSARAGLLSLYRPEPQTAVEWADDNYYLPKESAYQEGRWETLPFQRAIMNAMGNDYIREVNVVKSARVGYSKMLLGVYAYFIQHKQRNSLIWLPTDGDAENFMKSHVEPTIRDIPSLLALAPWYGKKHRDNTLSMKRFSNGRGFWCLGGKAAKNYREKSVDVAGYDELAAFDEDIEKEGSPTFLGDKRIEGSVWPKSIRGSTPKTKGTCQIERAASESGHFMRFHVACPHCGEEQYLKFGDKETPFGLKWTPGEPSSVFYLCEHNACVIKQQELDFTEARYICDTTGIWTRDGLSWFSSTGTEIDPPDSVTFHIWTAYSPFTTWVQIVKDWLKTKGDTGKRKTFVNTTLGETWEPKIGERPDAELMAERKELFGASVPERVAYLTAGIDSQLDRYE</sequence>
<dbReference type="InterPro" id="IPR046454">
    <property type="entry name" value="GpA_endonuclease"/>
</dbReference>
<dbReference type="Pfam" id="PF20454">
    <property type="entry name" value="GpA_nuclease"/>
    <property type="match status" value="1"/>
</dbReference>
<dbReference type="InterPro" id="IPR046453">
    <property type="entry name" value="GpA_ATPase"/>
</dbReference>
<evidence type="ECO:0000313" key="3">
    <source>
        <dbReference type="EMBL" id="KPR46081.1"/>
    </source>
</evidence>
<dbReference type="Gene3D" id="3.40.50.300">
    <property type="entry name" value="P-loop containing nucleotide triphosphate hydrolases"/>
    <property type="match status" value="1"/>
</dbReference>